<name>A0A8H3DHC4_9AGAM</name>
<comment type="caution">
    <text evidence="2">The sequence shown here is derived from an EMBL/GenBank/DDBJ whole genome shotgun (WGS) entry which is preliminary data.</text>
</comment>
<gene>
    <name evidence="2" type="ORF">RDB_LOCUS164575</name>
</gene>
<accession>A0A8H3DHC4</accession>
<reference evidence="2" key="1">
    <citation type="submission" date="2021-01" db="EMBL/GenBank/DDBJ databases">
        <authorList>
            <person name="Kaushik A."/>
        </authorList>
    </citation>
    <scope>NUCLEOTIDE SEQUENCE</scope>
    <source>
        <strain evidence="2">AG4-RS23</strain>
    </source>
</reference>
<organism evidence="2 3">
    <name type="scientific">Rhizoctonia solani</name>
    <dbReference type="NCBI Taxonomy" id="456999"/>
    <lineage>
        <taxon>Eukaryota</taxon>
        <taxon>Fungi</taxon>
        <taxon>Dikarya</taxon>
        <taxon>Basidiomycota</taxon>
        <taxon>Agaricomycotina</taxon>
        <taxon>Agaricomycetes</taxon>
        <taxon>Cantharellales</taxon>
        <taxon>Ceratobasidiaceae</taxon>
        <taxon>Rhizoctonia</taxon>
    </lineage>
</organism>
<dbReference type="AlphaFoldDB" id="A0A8H3DHC4"/>
<dbReference type="EMBL" id="CAJMWY010004271">
    <property type="protein sequence ID" value="CAE6526130.1"/>
    <property type="molecule type" value="Genomic_DNA"/>
</dbReference>
<proteinExistence type="predicted"/>
<dbReference type="Proteomes" id="UP000663861">
    <property type="component" value="Unassembled WGS sequence"/>
</dbReference>
<feature type="compositionally biased region" description="Basic and acidic residues" evidence="1">
    <location>
        <begin position="10"/>
        <end position="21"/>
    </location>
</feature>
<sequence>MPRPSKGTRASRENLLKAREKRTILRSLRTTSGSGDVTQGVKTNESEYNVCLNNTAVENDDQARTALRNDYEVAVSTNRRPELNNTEEVDSVPQSPNEGGAIAEQNKAHLEKGSLYCDESTSQLVDQGVVPEASLVRRNAPIDREDELKLILDPAPKDGVRQQAVSNEKTEALQTSEKMGKSYLKMCKENYRASKKIKLATPTSASNEGLERVEIVLSEGSRIAMVGI</sequence>
<evidence type="ECO:0000256" key="1">
    <source>
        <dbReference type="SAM" id="MobiDB-lite"/>
    </source>
</evidence>
<protein>
    <submittedName>
        <fullName evidence="2">Uncharacterized protein</fullName>
    </submittedName>
</protein>
<evidence type="ECO:0000313" key="3">
    <source>
        <dbReference type="Proteomes" id="UP000663861"/>
    </source>
</evidence>
<evidence type="ECO:0000313" key="2">
    <source>
        <dbReference type="EMBL" id="CAE6526130.1"/>
    </source>
</evidence>
<feature type="region of interest" description="Disordered" evidence="1">
    <location>
        <begin position="1"/>
        <end position="21"/>
    </location>
</feature>